<feature type="region of interest" description="Disordered" evidence="1">
    <location>
        <begin position="46"/>
        <end position="102"/>
    </location>
</feature>
<accession>A0A3R7JQT0</accession>
<gene>
    <name evidence="2" type="ORF">CSKR_107874</name>
</gene>
<dbReference type="Proteomes" id="UP000286415">
    <property type="component" value="Unassembled WGS sequence"/>
</dbReference>
<evidence type="ECO:0000313" key="2">
    <source>
        <dbReference type="EMBL" id="KAG5450921.1"/>
    </source>
</evidence>
<reference evidence="2 3" key="2">
    <citation type="journal article" date="2021" name="Genomics">
        <title>High-quality reference genome for Clonorchis sinensis.</title>
        <authorList>
            <person name="Young N.D."/>
            <person name="Stroehlein A.J."/>
            <person name="Kinkar L."/>
            <person name="Wang T."/>
            <person name="Sohn W.M."/>
            <person name="Chang B.C.H."/>
            <person name="Kaur P."/>
            <person name="Weisz D."/>
            <person name="Dudchenko O."/>
            <person name="Aiden E.L."/>
            <person name="Korhonen P.K."/>
            <person name="Gasser R.B."/>
        </authorList>
    </citation>
    <scope>NUCLEOTIDE SEQUENCE [LARGE SCALE GENOMIC DNA]</scope>
    <source>
        <strain evidence="2">Cs-k2</strain>
    </source>
</reference>
<dbReference type="OrthoDB" id="10585320at2759"/>
<feature type="compositionally biased region" description="Low complexity" evidence="1">
    <location>
        <begin position="93"/>
        <end position="102"/>
    </location>
</feature>
<dbReference type="EMBL" id="NIRI02000042">
    <property type="protein sequence ID" value="KAG5450921.1"/>
    <property type="molecule type" value="Genomic_DNA"/>
</dbReference>
<sequence>MDQGVSWTTSQSNQVAGAHYVPDQHLLNVAVEPFSCSPLSVTSCHATRRKHEGRDTDRLPKPRQGESRGRGRIPTTDLPAVENSSTAHDRFRPSWGSSGRRSPRVSVNLRFYLNPKWTDFDKYIHLQINLVLLDSPGTQLSLAENPSDDRPAVAPFRYPTAMLPEGSTRSGILPGNPRLGRGESRGRGRVRTTDLPSCAVHLAVCASLNEARRTTLVSVDGVSACVVHDRAILVGDAFLTPQVTQISKRDSSLCDSCTDFVRHNSVRANTITEVCKVFHNLQCKAHAKRWYDGGQSIQQGLCFTFVFKDESDVISVLQIDKALTSNNLNTGVLKNFQRSPHYFINEKVEQLVEIGHRCLNKYEVMWKHQPIELEHSSE</sequence>
<organism evidence="2 3">
    <name type="scientific">Clonorchis sinensis</name>
    <name type="common">Chinese liver fluke</name>
    <dbReference type="NCBI Taxonomy" id="79923"/>
    <lineage>
        <taxon>Eukaryota</taxon>
        <taxon>Metazoa</taxon>
        <taxon>Spiralia</taxon>
        <taxon>Lophotrochozoa</taxon>
        <taxon>Platyhelminthes</taxon>
        <taxon>Trematoda</taxon>
        <taxon>Digenea</taxon>
        <taxon>Opisthorchiida</taxon>
        <taxon>Opisthorchiata</taxon>
        <taxon>Opisthorchiidae</taxon>
        <taxon>Clonorchis</taxon>
    </lineage>
</organism>
<name>A0A3R7JQT0_CLOSI</name>
<evidence type="ECO:0000313" key="3">
    <source>
        <dbReference type="Proteomes" id="UP000286415"/>
    </source>
</evidence>
<dbReference type="AlphaFoldDB" id="A0A3R7JQT0"/>
<evidence type="ECO:0000256" key="1">
    <source>
        <dbReference type="SAM" id="MobiDB-lite"/>
    </source>
</evidence>
<comment type="caution">
    <text evidence="2">The sequence shown here is derived from an EMBL/GenBank/DDBJ whole genome shotgun (WGS) entry which is preliminary data.</text>
</comment>
<proteinExistence type="predicted"/>
<reference evidence="2 3" key="1">
    <citation type="journal article" date="2018" name="Biotechnol. Adv.">
        <title>Improved genomic resources and new bioinformatic workflow for the carcinogenic parasite Clonorchis sinensis: Biotechnological implications.</title>
        <authorList>
            <person name="Wang D."/>
            <person name="Korhonen P.K."/>
            <person name="Gasser R.B."/>
            <person name="Young N.D."/>
        </authorList>
    </citation>
    <scope>NUCLEOTIDE SEQUENCE [LARGE SCALE GENOMIC DNA]</scope>
    <source>
        <strain evidence="2">Cs-k2</strain>
    </source>
</reference>
<keyword evidence="3" id="KW-1185">Reference proteome</keyword>
<feature type="region of interest" description="Disordered" evidence="1">
    <location>
        <begin position="165"/>
        <end position="190"/>
    </location>
</feature>
<dbReference type="InParanoid" id="A0A3R7JQT0"/>
<feature type="compositionally biased region" description="Basic and acidic residues" evidence="1">
    <location>
        <begin position="52"/>
        <end position="69"/>
    </location>
</feature>
<protein>
    <submittedName>
        <fullName evidence="2">Uncharacterized protein</fullName>
    </submittedName>
</protein>